<feature type="region of interest" description="Disordered" evidence="1">
    <location>
        <begin position="364"/>
        <end position="386"/>
    </location>
</feature>
<proteinExistence type="predicted"/>
<organism evidence="2">
    <name type="scientific">Acidianus two-tailed phage variant 1</name>
    <dbReference type="NCBI Taxonomy" id="1898550"/>
    <lineage>
        <taxon>Viruses</taxon>
        <taxon>Viruses incertae sedis</taxon>
        <taxon>Bicaudaviridae</taxon>
        <taxon>Bicaudavirus</taxon>
        <taxon>Acidianus two-tailed virus</taxon>
    </lineage>
</organism>
<evidence type="ECO:0000256" key="1">
    <source>
        <dbReference type="SAM" id="MobiDB-lite"/>
    </source>
</evidence>
<evidence type="ECO:0000313" key="2">
    <source>
        <dbReference type="EMBL" id="AON96539.1"/>
    </source>
</evidence>
<dbReference type="Proteomes" id="UP000225139">
    <property type="component" value="Segment"/>
</dbReference>
<dbReference type="EMBL" id="KX607102">
    <property type="protein sequence ID" value="AON96539.1"/>
    <property type="molecule type" value="Genomic_DNA"/>
</dbReference>
<sequence length="386" mass="44182">MAQEMAQEKNLQPWEYVYDLLMPAKIPPRKRTKYIYLALAVPPTMEFNKKISKGDTEDLELPVYPVAFNTRPGNNKADRIATRKDLLTRLGTYPTVGLYANDYDFTMLIKNLDFKSEFVPGYFPLAVLELHFERDITANPEDYGLKPIDGREWVFDPDGSYKVTSGSLFNIAKAEIVDPNSVTINLDKNSKEFNALNGYGVVQFYIDLNNAPWEAYAKAAEECESVGGIYRHDTNEGPSYCTLPLNKEANIKASEFILQLYDMIKSKIASEDFLKREMTFLAPGPKQIEDFLKNEMMYQPPGPKRIPVKPVIGKTFQEMVKVAEQEMAKVAEKRDLILGGEEKEPKQKSQEKLFNPFAIDYEMLTEEQQQQNETEEEEKNNTVKLS</sequence>
<protein>
    <submittedName>
        <fullName evidence="2">Uncharacterized protein</fullName>
    </submittedName>
</protein>
<reference evidence="2" key="1">
    <citation type="submission" date="2016-07" db="EMBL/GenBank/DDBJ databases">
        <authorList>
            <person name="Vestergaard G."/>
            <person name="Garrett R.A."/>
        </authorList>
    </citation>
    <scope>NUCLEOTIDE SEQUENCE [LARGE SCALE GENOMIC DNA]</scope>
    <source>
        <strain evidence="2">ATV.v1</strain>
    </source>
</reference>
<accession>A0A1C9EGC3</accession>
<name>A0A1C9EGC3_ATV</name>